<evidence type="ECO:0000313" key="3">
    <source>
        <dbReference type="Proteomes" id="UP000051952"/>
    </source>
</evidence>
<reference evidence="3" key="1">
    <citation type="submission" date="2015-09" db="EMBL/GenBank/DDBJ databases">
        <authorList>
            <consortium name="Pathogen Informatics"/>
        </authorList>
    </citation>
    <scope>NUCLEOTIDE SEQUENCE [LARGE SCALE GENOMIC DNA]</scope>
    <source>
        <strain evidence="3">Lake Konstanz</strain>
    </source>
</reference>
<dbReference type="OrthoDB" id="244729at2759"/>
<proteinExistence type="predicted"/>
<organism evidence="2 3">
    <name type="scientific">Bodo saltans</name>
    <name type="common">Flagellated protozoan</name>
    <dbReference type="NCBI Taxonomy" id="75058"/>
    <lineage>
        <taxon>Eukaryota</taxon>
        <taxon>Discoba</taxon>
        <taxon>Euglenozoa</taxon>
        <taxon>Kinetoplastea</taxon>
        <taxon>Metakinetoplastina</taxon>
        <taxon>Eubodonida</taxon>
        <taxon>Bodonidae</taxon>
        <taxon>Bodo</taxon>
    </lineage>
</organism>
<sequence length="722" mass="80610">MSANSVSHWKTIYETANNADARFVAFKNFFADPELPNSSSWLGIGLQGVQDVWSVIRKFCVGSIANQFHKMMRSNDASMTIPLRFMHFVQLSRAAKKSWFSADGLLLLTKELSKSRDGRRLIDVILSESERVQLGMTHVLELVVHEQLQVRTCAIEVIAQLCEESAVMHTILSVVPFKIRCGLSGDSPIAVMEGLLELVLFFPTLHASIMDAQRAVGLRLASHEAATVRQRFADFIAKAHGANIMTTIDLLFSPLGSDAETTKQWMQVETLLMALQSQLTSIAYDNATELFPRRAVENSIDPESVLLRLLRASACEKFEVRRMGEQVLPLYCQYLVHREPPKSIVPLLLSELLKGARERLCWFLMLRRVVSSFLQLVPAYAISAKTVVEEIDAALMFHVNSEQFHVAPLVRIMLACYGPHFLRRLATQADWDSALTDPSSSSMASRYAPDFALLSSVSVFVVEHWVHKLIQKSTPSHEQLLLLEAIRNLIANGNTQHGLLLFTSRDDFRPPSLLDGGDDVPEGFTWLHGMLPNLPKRTKSYSCNIVGDRSLEVTTANAELQELLDVSINVNPSDHQTLPLSVNKLYPLFDTLLMEPAVEPRVVTVLSSILADLYRRNAVELANIHRWVILRLDTLYGRASWVQSAASTCAPSKKASNSFDDSDEDDEASVAGANASTELRQAREFFATIYGYNLVSREVWIESMIAELSSQNSACIEALSPF</sequence>
<dbReference type="Proteomes" id="UP000051952">
    <property type="component" value="Unassembled WGS sequence"/>
</dbReference>
<keyword evidence="3" id="KW-1185">Reference proteome</keyword>
<accession>A0A0S4JVI2</accession>
<dbReference type="AlphaFoldDB" id="A0A0S4JVI2"/>
<gene>
    <name evidence="2" type="ORF">BSAL_42735</name>
</gene>
<feature type="region of interest" description="Disordered" evidence="1">
    <location>
        <begin position="651"/>
        <end position="672"/>
    </location>
</feature>
<name>A0A0S4JVI2_BODSA</name>
<dbReference type="OMA" id="CETTINR"/>
<evidence type="ECO:0000256" key="1">
    <source>
        <dbReference type="SAM" id="MobiDB-lite"/>
    </source>
</evidence>
<dbReference type="EMBL" id="CYKH01002151">
    <property type="protein sequence ID" value="CUG93409.1"/>
    <property type="molecule type" value="Genomic_DNA"/>
</dbReference>
<protein>
    <submittedName>
        <fullName evidence="2">Uncharacterized protein</fullName>
    </submittedName>
</protein>
<dbReference type="VEuPathDB" id="TriTrypDB:BSAL_42735"/>
<evidence type="ECO:0000313" key="2">
    <source>
        <dbReference type="EMBL" id="CUG93409.1"/>
    </source>
</evidence>